<evidence type="ECO:0000256" key="12">
    <source>
        <dbReference type="PIRSR" id="PIRSR600823-4"/>
    </source>
</evidence>
<comment type="catalytic activity">
    <reaction evidence="1">
        <text>2 a phenolic donor + H2O2 = 2 a phenolic radical donor + 2 H2O</text>
        <dbReference type="Rhea" id="RHEA:56136"/>
        <dbReference type="ChEBI" id="CHEBI:15377"/>
        <dbReference type="ChEBI" id="CHEBI:16240"/>
        <dbReference type="ChEBI" id="CHEBI:139520"/>
        <dbReference type="ChEBI" id="CHEBI:139521"/>
        <dbReference type="EC" id="1.11.1.7"/>
    </reaction>
</comment>
<evidence type="ECO:0000256" key="6">
    <source>
        <dbReference type="ARBA" id="ARBA00022837"/>
    </source>
</evidence>
<feature type="site" description="Transition state stabilizer" evidence="12">
    <location>
        <position position="69"/>
    </location>
</feature>
<comment type="cofactor">
    <cofactor evidence="11">
        <name>Ca(2+)</name>
        <dbReference type="ChEBI" id="CHEBI:29108"/>
    </cofactor>
    <text evidence="11">Binds 2 calcium ions per subunit.</text>
</comment>
<evidence type="ECO:0000256" key="11">
    <source>
        <dbReference type="PIRSR" id="PIRSR600823-3"/>
    </source>
</evidence>
<accession>A2YXG6</accession>
<protein>
    <recommendedName>
        <fullName evidence="14">Plant heme peroxidase family profile domain-containing protein</fullName>
    </recommendedName>
</protein>
<dbReference type="GO" id="GO:0046872">
    <property type="term" value="F:metal ion binding"/>
    <property type="evidence" value="ECO:0007669"/>
    <property type="project" value="UniProtKB-KW"/>
</dbReference>
<dbReference type="HOGENOM" id="CLU_010543_5_2_1"/>
<dbReference type="SUPFAM" id="SSF48113">
    <property type="entry name" value="Heme-dependent peroxidases"/>
    <property type="match status" value="1"/>
</dbReference>
<keyword evidence="13" id="KW-0732">Signal</keyword>
<keyword evidence="4" id="KW-0349">Heme</keyword>
<evidence type="ECO:0000256" key="8">
    <source>
        <dbReference type="ARBA" id="ARBA00023004"/>
    </source>
</evidence>
<dbReference type="InterPro" id="IPR002016">
    <property type="entry name" value="Haem_peroxidase"/>
</dbReference>
<evidence type="ECO:0000256" key="3">
    <source>
        <dbReference type="ARBA" id="ARBA00022559"/>
    </source>
</evidence>
<dbReference type="OMA" id="TEECNTY"/>
<feature type="binding site" evidence="11">
    <location>
        <position position="74"/>
    </location>
    <ligand>
        <name>Ca(2+)</name>
        <dbReference type="ChEBI" id="CHEBI:29108"/>
        <label>1</label>
    </ligand>
</feature>
<evidence type="ECO:0000256" key="7">
    <source>
        <dbReference type="ARBA" id="ARBA00023002"/>
    </source>
</evidence>
<dbReference type="GO" id="GO:0020037">
    <property type="term" value="F:heme binding"/>
    <property type="evidence" value="ECO:0007669"/>
    <property type="project" value="InterPro"/>
</dbReference>
<dbReference type="InterPro" id="IPR000823">
    <property type="entry name" value="Peroxidase_pln"/>
</dbReference>
<dbReference type="GO" id="GO:0006979">
    <property type="term" value="P:response to oxidative stress"/>
    <property type="evidence" value="ECO:0007669"/>
    <property type="project" value="InterPro"/>
</dbReference>
<evidence type="ECO:0000256" key="1">
    <source>
        <dbReference type="ARBA" id="ARBA00000189"/>
    </source>
</evidence>
<evidence type="ECO:0000313" key="15">
    <source>
        <dbReference type="EMBL" id="EAZ07777.1"/>
    </source>
</evidence>
<evidence type="ECO:0000313" key="16">
    <source>
        <dbReference type="Proteomes" id="UP000007015"/>
    </source>
</evidence>
<feature type="active site" description="Proton acceptor" evidence="10">
    <location>
        <position position="73"/>
    </location>
</feature>
<dbReference type="EMBL" id="CM000133">
    <property type="protein sequence ID" value="EAZ07777.1"/>
    <property type="molecule type" value="Genomic_DNA"/>
</dbReference>
<evidence type="ECO:0000256" key="10">
    <source>
        <dbReference type="PIRSR" id="PIRSR600823-1"/>
    </source>
</evidence>
<dbReference type="Proteomes" id="UP000007015">
    <property type="component" value="Chromosome 8"/>
</dbReference>
<organism evidence="15 16">
    <name type="scientific">Oryza sativa subsp. indica</name>
    <name type="common">Rice</name>
    <dbReference type="NCBI Taxonomy" id="39946"/>
    <lineage>
        <taxon>Eukaryota</taxon>
        <taxon>Viridiplantae</taxon>
        <taxon>Streptophyta</taxon>
        <taxon>Embryophyta</taxon>
        <taxon>Tracheophyta</taxon>
        <taxon>Spermatophyta</taxon>
        <taxon>Magnoliopsida</taxon>
        <taxon>Liliopsida</taxon>
        <taxon>Poales</taxon>
        <taxon>Poaceae</taxon>
        <taxon>BOP clade</taxon>
        <taxon>Oryzoideae</taxon>
        <taxon>Oryzeae</taxon>
        <taxon>Oryzinae</taxon>
        <taxon>Oryza</taxon>
        <taxon>Oryza sativa</taxon>
    </lineage>
</organism>
<dbReference type="InterPro" id="IPR010255">
    <property type="entry name" value="Haem_peroxidase_sf"/>
</dbReference>
<evidence type="ECO:0000256" key="2">
    <source>
        <dbReference type="ARBA" id="ARBA00001970"/>
    </source>
</evidence>
<dbReference type="PANTHER" id="PTHR31517:SF35">
    <property type="entry name" value="PEROXIDASE"/>
    <property type="match status" value="1"/>
</dbReference>
<keyword evidence="7" id="KW-0560">Oxidoreductase</keyword>
<evidence type="ECO:0000256" key="9">
    <source>
        <dbReference type="ARBA" id="ARBA00023324"/>
    </source>
</evidence>
<dbReference type="AlphaFoldDB" id="A2YXG6"/>
<dbReference type="GO" id="GO:0140825">
    <property type="term" value="F:lactoperoxidase activity"/>
    <property type="evidence" value="ECO:0007669"/>
    <property type="project" value="UniProtKB-EC"/>
</dbReference>
<keyword evidence="16" id="KW-1185">Reference proteome</keyword>
<reference evidence="15 16" key="1">
    <citation type="journal article" date="2005" name="PLoS Biol.">
        <title>The genomes of Oryza sativa: a history of duplications.</title>
        <authorList>
            <person name="Yu J."/>
            <person name="Wang J."/>
            <person name="Lin W."/>
            <person name="Li S."/>
            <person name="Li H."/>
            <person name="Zhou J."/>
            <person name="Ni P."/>
            <person name="Dong W."/>
            <person name="Hu S."/>
            <person name="Zeng C."/>
            <person name="Zhang J."/>
            <person name="Zhang Y."/>
            <person name="Li R."/>
            <person name="Xu Z."/>
            <person name="Li S."/>
            <person name="Li X."/>
            <person name="Zheng H."/>
            <person name="Cong L."/>
            <person name="Lin L."/>
            <person name="Yin J."/>
            <person name="Geng J."/>
            <person name="Li G."/>
            <person name="Shi J."/>
            <person name="Liu J."/>
            <person name="Lv H."/>
            <person name="Li J."/>
            <person name="Wang J."/>
            <person name="Deng Y."/>
            <person name="Ran L."/>
            <person name="Shi X."/>
            <person name="Wang X."/>
            <person name="Wu Q."/>
            <person name="Li C."/>
            <person name="Ren X."/>
            <person name="Wang J."/>
            <person name="Wang X."/>
            <person name="Li D."/>
            <person name="Liu D."/>
            <person name="Zhang X."/>
            <person name="Ji Z."/>
            <person name="Zhao W."/>
            <person name="Sun Y."/>
            <person name="Zhang Z."/>
            <person name="Bao J."/>
            <person name="Han Y."/>
            <person name="Dong L."/>
            <person name="Ji J."/>
            <person name="Chen P."/>
            <person name="Wu S."/>
            <person name="Liu J."/>
            <person name="Xiao Y."/>
            <person name="Bu D."/>
            <person name="Tan J."/>
            <person name="Yang L."/>
            <person name="Ye C."/>
            <person name="Zhang J."/>
            <person name="Xu J."/>
            <person name="Zhou Y."/>
            <person name="Yu Y."/>
            <person name="Zhang B."/>
            <person name="Zhuang S."/>
            <person name="Wei H."/>
            <person name="Liu B."/>
            <person name="Lei M."/>
            <person name="Yu H."/>
            <person name="Li Y."/>
            <person name="Xu H."/>
            <person name="Wei S."/>
            <person name="He X."/>
            <person name="Fang L."/>
            <person name="Zhang Z."/>
            <person name="Zhang Y."/>
            <person name="Huang X."/>
            <person name="Su Z."/>
            <person name="Tong W."/>
            <person name="Li J."/>
            <person name="Tong Z."/>
            <person name="Li S."/>
            <person name="Ye J."/>
            <person name="Wang L."/>
            <person name="Fang L."/>
            <person name="Lei T."/>
            <person name="Chen C."/>
            <person name="Chen H."/>
            <person name="Xu Z."/>
            <person name="Li H."/>
            <person name="Huang H."/>
            <person name="Zhang F."/>
            <person name="Xu H."/>
            <person name="Li N."/>
            <person name="Zhao C."/>
            <person name="Li S."/>
            <person name="Dong L."/>
            <person name="Huang Y."/>
            <person name="Li L."/>
            <person name="Xi Y."/>
            <person name="Qi Q."/>
            <person name="Li W."/>
            <person name="Zhang B."/>
            <person name="Hu W."/>
            <person name="Zhang Y."/>
            <person name="Tian X."/>
            <person name="Jiao Y."/>
            <person name="Liang X."/>
            <person name="Jin J."/>
            <person name="Gao L."/>
            <person name="Zheng W."/>
            <person name="Hao B."/>
            <person name="Liu S."/>
            <person name="Wang W."/>
            <person name="Yuan L."/>
            <person name="Cao M."/>
            <person name="McDermott J."/>
            <person name="Samudrala R."/>
            <person name="Wang J."/>
            <person name="Wong G.K."/>
            <person name="Yang H."/>
        </authorList>
    </citation>
    <scope>NUCLEOTIDE SEQUENCE [LARGE SCALE GENOMIC DNA]</scope>
    <source>
        <strain evidence="16">cv. 93-11</strain>
    </source>
</reference>
<dbReference type="Gramene" id="BGIOSGA026584-TA">
    <property type="protein sequence ID" value="BGIOSGA026584-PA"/>
    <property type="gene ID" value="BGIOSGA026584"/>
</dbReference>
<evidence type="ECO:0000256" key="13">
    <source>
        <dbReference type="SAM" id="SignalP"/>
    </source>
</evidence>
<gene>
    <name evidence="15" type="ORF">OsI_30030</name>
</gene>
<name>A2YXG6_ORYSI</name>
<keyword evidence="9" id="KW-0376">Hydrogen peroxide</keyword>
<feature type="chain" id="PRO_5002650743" description="Plant heme peroxidase family profile domain-containing protein" evidence="13">
    <location>
        <begin position="32"/>
        <end position="95"/>
    </location>
</feature>
<comment type="cofactor">
    <cofactor evidence="2">
        <name>heme b</name>
        <dbReference type="ChEBI" id="CHEBI:60344"/>
    </cofactor>
</comment>
<feature type="domain" description="Plant heme peroxidase family profile" evidence="14">
    <location>
        <begin position="32"/>
        <end position="77"/>
    </location>
</feature>
<dbReference type="Gene3D" id="1.10.520.10">
    <property type="match status" value="1"/>
</dbReference>
<keyword evidence="3" id="KW-0575">Peroxidase</keyword>
<evidence type="ECO:0000256" key="5">
    <source>
        <dbReference type="ARBA" id="ARBA00022723"/>
    </source>
</evidence>
<evidence type="ECO:0000259" key="14">
    <source>
        <dbReference type="PROSITE" id="PS50873"/>
    </source>
</evidence>
<feature type="binding site" evidence="11">
    <location>
        <position position="77"/>
    </location>
    <ligand>
        <name>Ca(2+)</name>
        <dbReference type="ChEBI" id="CHEBI:29108"/>
        <label>1</label>
    </ligand>
</feature>
<keyword evidence="5 11" id="KW-0479">Metal-binding</keyword>
<dbReference type="PROSITE" id="PS50873">
    <property type="entry name" value="PEROXIDASE_4"/>
    <property type="match status" value="1"/>
</dbReference>
<dbReference type="STRING" id="39946.A2YXG6"/>
<evidence type="ECO:0000256" key="4">
    <source>
        <dbReference type="ARBA" id="ARBA00022617"/>
    </source>
</evidence>
<keyword evidence="6 11" id="KW-0106">Calcium</keyword>
<dbReference type="PANTHER" id="PTHR31517">
    <property type="match status" value="1"/>
</dbReference>
<dbReference type="GO" id="GO:0042744">
    <property type="term" value="P:hydrogen peroxide catabolic process"/>
    <property type="evidence" value="ECO:0007669"/>
    <property type="project" value="UniProtKB-KW"/>
</dbReference>
<sequence length="95" mass="10508">MERRRRSPCAAVVMAAVAMLAVMPAFPGVAADLSAGYYSSSCPKLESIVRYEVSRKINETVVTIPAVLRLFFHDCLVTTEECNTYNGYIEDSLLK</sequence>
<feature type="signal peptide" evidence="13">
    <location>
        <begin position="1"/>
        <end position="31"/>
    </location>
</feature>
<keyword evidence="8" id="KW-0408">Iron</keyword>
<proteinExistence type="predicted"/>